<reference evidence="1" key="1">
    <citation type="journal article" date="2024" name="Gigascience">
        <title>Chromosome-level genome of the poultry shaft louse Menopon gallinae provides insight into the host-switching and adaptive evolution of parasitic lice.</title>
        <authorList>
            <person name="Xu Y."/>
            <person name="Ma L."/>
            <person name="Liu S."/>
            <person name="Liang Y."/>
            <person name="Liu Q."/>
            <person name="He Z."/>
            <person name="Tian L."/>
            <person name="Duan Y."/>
            <person name="Cai W."/>
            <person name="Li H."/>
            <person name="Song F."/>
        </authorList>
    </citation>
    <scope>NUCLEOTIDE SEQUENCE</scope>
    <source>
        <strain evidence="1">Cailab_2023a</strain>
    </source>
</reference>
<evidence type="ECO:0000313" key="1">
    <source>
        <dbReference type="EMBL" id="KAL0278912.1"/>
    </source>
</evidence>
<gene>
    <name evidence="1" type="ORF">PYX00_000590</name>
</gene>
<dbReference type="PANTHER" id="PTHR21174">
    <property type="match status" value="1"/>
</dbReference>
<dbReference type="PANTHER" id="PTHR21174:SF0">
    <property type="entry name" value="HD PHOSPHOHYDROLASE FAMILY PROTEIN-RELATED"/>
    <property type="match status" value="1"/>
</dbReference>
<accession>A0AAW2I9Y5</accession>
<proteinExistence type="predicted"/>
<sequence length="216" mass="25530">MSVDLENIWKNITCDMPKPVSEWWWSLLMKKYTEPGRNSHGLNYLQGKFKELEICKSRIKNFNAFGLALFFQDFDYNARDSECYSKNIDAFKKFSTEANIPEESELFQQVKHLLEAPTIHSTEEHKTEGAYGESDLHYFLDIDMAILGTSEECYKKYVEDLNSEYSFLDSSSYKSLRKKVLQSFLLIPNIFATREFRDRYELQARKNIREELSMLQ</sequence>
<comment type="caution">
    <text evidence="1">The sequence shown here is derived from an EMBL/GenBank/DDBJ whole genome shotgun (WGS) entry which is preliminary data.</text>
</comment>
<name>A0AAW2I9Y5_9NEOP</name>
<organism evidence="1">
    <name type="scientific">Menopon gallinae</name>
    <name type="common">poultry shaft louse</name>
    <dbReference type="NCBI Taxonomy" id="328185"/>
    <lineage>
        <taxon>Eukaryota</taxon>
        <taxon>Metazoa</taxon>
        <taxon>Ecdysozoa</taxon>
        <taxon>Arthropoda</taxon>
        <taxon>Hexapoda</taxon>
        <taxon>Insecta</taxon>
        <taxon>Pterygota</taxon>
        <taxon>Neoptera</taxon>
        <taxon>Paraneoptera</taxon>
        <taxon>Psocodea</taxon>
        <taxon>Troctomorpha</taxon>
        <taxon>Phthiraptera</taxon>
        <taxon>Amblycera</taxon>
        <taxon>Menoponidae</taxon>
        <taxon>Menopon</taxon>
    </lineage>
</organism>
<protein>
    <submittedName>
        <fullName evidence="1">Uncharacterized protein</fullName>
    </submittedName>
</protein>
<dbReference type="PIRSF" id="PIRSF035170">
    <property type="entry name" value="HD_phosphohydro"/>
    <property type="match status" value="1"/>
</dbReference>
<dbReference type="AlphaFoldDB" id="A0AAW2I9Y5"/>
<dbReference type="InterPro" id="IPR009218">
    <property type="entry name" value="HD_phosphohydro"/>
</dbReference>
<dbReference type="EMBL" id="JARGDH010000001">
    <property type="protein sequence ID" value="KAL0278912.1"/>
    <property type="molecule type" value="Genomic_DNA"/>
</dbReference>